<evidence type="ECO:0000256" key="1">
    <source>
        <dbReference type="ARBA" id="ARBA00004141"/>
    </source>
</evidence>
<keyword evidence="8" id="KW-1185">Reference proteome</keyword>
<feature type="transmembrane region" description="Helical" evidence="6">
    <location>
        <begin position="207"/>
        <end position="229"/>
    </location>
</feature>
<dbReference type="EMBL" id="SIHJ01000009">
    <property type="protein sequence ID" value="TWT29348.1"/>
    <property type="molecule type" value="Genomic_DNA"/>
</dbReference>
<name>A0A5C5UTH0_9BACT</name>
<evidence type="ECO:0000256" key="2">
    <source>
        <dbReference type="ARBA" id="ARBA00005268"/>
    </source>
</evidence>
<keyword evidence="4 6" id="KW-1133">Transmembrane helix</keyword>
<evidence type="ECO:0008006" key="9">
    <source>
        <dbReference type="Google" id="ProtNLM"/>
    </source>
</evidence>
<comment type="caution">
    <text evidence="7">The sequence shown here is derived from an EMBL/GenBank/DDBJ whole genome shotgun (WGS) entry which is preliminary data.</text>
</comment>
<evidence type="ECO:0000313" key="7">
    <source>
        <dbReference type="EMBL" id="TWT29348.1"/>
    </source>
</evidence>
<evidence type="ECO:0000256" key="6">
    <source>
        <dbReference type="SAM" id="Phobius"/>
    </source>
</evidence>
<feature type="transmembrane region" description="Helical" evidence="6">
    <location>
        <begin position="6"/>
        <end position="28"/>
    </location>
</feature>
<dbReference type="OrthoDB" id="9791807at2"/>
<feature type="transmembrane region" description="Helical" evidence="6">
    <location>
        <begin position="40"/>
        <end position="59"/>
    </location>
</feature>
<dbReference type="RefSeq" id="WP_146569061.1">
    <property type="nucleotide sequence ID" value="NZ_SIHJ01000009.1"/>
</dbReference>
<feature type="transmembrane region" description="Helical" evidence="6">
    <location>
        <begin position="95"/>
        <end position="116"/>
    </location>
</feature>
<proteinExistence type="inferred from homology"/>
<feature type="transmembrane region" description="Helical" evidence="6">
    <location>
        <begin position="65"/>
        <end position="83"/>
    </location>
</feature>
<dbReference type="GO" id="GO:0005886">
    <property type="term" value="C:plasma membrane"/>
    <property type="evidence" value="ECO:0007669"/>
    <property type="project" value="TreeGrafter"/>
</dbReference>
<gene>
    <name evidence="7" type="ORF">KOR34_52580</name>
</gene>
<keyword evidence="3 6" id="KW-0812">Transmembrane</keyword>
<comment type="subcellular location">
    <subcellularLocation>
        <location evidence="1">Membrane</location>
        <topology evidence="1">Multi-pass membrane protein</topology>
    </subcellularLocation>
</comment>
<evidence type="ECO:0000256" key="4">
    <source>
        <dbReference type="ARBA" id="ARBA00022989"/>
    </source>
</evidence>
<accession>A0A5C5UTH0</accession>
<organism evidence="7 8">
    <name type="scientific">Posidoniimonas corsicana</name>
    <dbReference type="NCBI Taxonomy" id="1938618"/>
    <lineage>
        <taxon>Bacteria</taxon>
        <taxon>Pseudomonadati</taxon>
        <taxon>Planctomycetota</taxon>
        <taxon>Planctomycetia</taxon>
        <taxon>Pirellulales</taxon>
        <taxon>Lacipirellulaceae</taxon>
        <taxon>Posidoniimonas</taxon>
    </lineage>
</organism>
<reference evidence="7 8" key="1">
    <citation type="submission" date="2019-02" db="EMBL/GenBank/DDBJ databases">
        <title>Deep-cultivation of Planctomycetes and their phenomic and genomic characterization uncovers novel biology.</title>
        <authorList>
            <person name="Wiegand S."/>
            <person name="Jogler M."/>
            <person name="Boedeker C."/>
            <person name="Pinto D."/>
            <person name="Vollmers J."/>
            <person name="Rivas-Marin E."/>
            <person name="Kohn T."/>
            <person name="Peeters S.H."/>
            <person name="Heuer A."/>
            <person name="Rast P."/>
            <person name="Oberbeckmann S."/>
            <person name="Bunk B."/>
            <person name="Jeske O."/>
            <person name="Meyerdierks A."/>
            <person name="Storesund J.E."/>
            <person name="Kallscheuer N."/>
            <person name="Luecker S."/>
            <person name="Lage O.M."/>
            <person name="Pohl T."/>
            <person name="Merkel B.J."/>
            <person name="Hornburger P."/>
            <person name="Mueller R.-W."/>
            <person name="Bruemmer F."/>
            <person name="Labrenz M."/>
            <person name="Spormann A.M."/>
            <person name="Op Den Camp H."/>
            <person name="Overmann J."/>
            <person name="Amann R."/>
            <person name="Jetten M.S.M."/>
            <person name="Mascher T."/>
            <person name="Medema M.H."/>
            <person name="Devos D.P."/>
            <person name="Kaster A.-K."/>
            <person name="Ovreas L."/>
            <person name="Rohde M."/>
            <person name="Galperin M.Y."/>
            <person name="Jogler C."/>
        </authorList>
    </citation>
    <scope>NUCLEOTIDE SEQUENCE [LARGE SCALE GENOMIC DNA]</scope>
    <source>
        <strain evidence="7 8">KOR34</strain>
    </source>
</reference>
<sequence length="246" mass="26171">MLAELPIIPLRNLAVTLIPVAAVLAILWRWSLAPWSGVYALGRMLAQLLVIGYVLTLVFQTDQPAVVGLVLTVMLLSAGWIALRTVDRPTWRRRGRAVLSILIGGGVTLGVCTQVVLSLETWFEPRYVVPLAGMALANAMNTVSLAAERFEAETGRGVRACEARAAAMRACMIPATNALLAVGLVSIPGMMTGQVLAGVDPLIAARYQIMVMAMVYGSAGLSGACYLWFESRHVGADPLDDGTPAP</sequence>
<dbReference type="AlphaFoldDB" id="A0A5C5UTH0"/>
<dbReference type="PANTHER" id="PTHR30028">
    <property type="entry name" value="UPF0014 INNER MEMBRANE PROTEIN YBBM-RELATED"/>
    <property type="match status" value="1"/>
</dbReference>
<dbReference type="Pfam" id="PF03649">
    <property type="entry name" value="UPF0014"/>
    <property type="match status" value="1"/>
</dbReference>
<keyword evidence="5 6" id="KW-0472">Membrane</keyword>
<comment type="similarity">
    <text evidence="2">Belongs to the UPF0014 family.</text>
</comment>
<dbReference type="InterPro" id="IPR005226">
    <property type="entry name" value="UPF0014_fam"/>
</dbReference>
<evidence type="ECO:0000256" key="5">
    <source>
        <dbReference type="ARBA" id="ARBA00023136"/>
    </source>
</evidence>
<protein>
    <recommendedName>
        <fullName evidence="9">Iron export permease protein FetB</fullName>
    </recommendedName>
</protein>
<feature type="transmembrane region" description="Helical" evidence="6">
    <location>
        <begin position="128"/>
        <end position="147"/>
    </location>
</feature>
<evidence type="ECO:0000256" key="3">
    <source>
        <dbReference type="ARBA" id="ARBA00022692"/>
    </source>
</evidence>
<feature type="transmembrane region" description="Helical" evidence="6">
    <location>
        <begin position="167"/>
        <end position="187"/>
    </location>
</feature>
<dbReference type="PANTHER" id="PTHR30028:SF0">
    <property type="entry name" value="PROTEIN ALUMINUM SENSITIVE 3"/>
    <property type="match status" value="1"/>
</dbReference>
<dbReference type="Proteomes" id="UP000316714">
    <property type="component" value="Unassembled WGS sequence"/>
</dbReference>
<evidence type="ECO:0000313" key="8">
    <source>
        <dbReference type="Proteomes" id="UP000316714"/>
    </source>
</evidence>